<dbReference type="AlphaFoldDB" id="A0A3L6S1D1"/>
<organism evidence="2 3">
    <name type="scientific">Panicum miliaceum</name>
    <name type="common">Proso millet</name>
    <name type="synonym">Broomcorn millet</name>
    <dbReference type="NCBI Taxonomy" id="4540"/>
    <lineage>
        <taxon>Eukaryota</taxon>
        <taxon>Viridiplantae</taxon>
        <taxon>Streptophyta</taxon>
        <taxon>Embryophyta</taxon>
        <taxon>Tracheophyta</taxon>
        <taxon>Spermatophyta</taxon>
        <taxon>Magnoliopsida</taxon>
        <taxon>Liliopsida</taxon>
        <taxon>Poales</taxon>
        <taxon>Poaceae</taxon>
        <taxon>PACMAD clade</taxon>
        <taxon>Panicoideae</taxon>
        <taxon>Panicodae</taxon>
        <taxon>Paniceae</taxon>
        <taxon>Panicinae</taxon>
        <taxon>Panicum</taxon>
        <taxon>Panicum sect. Panicum</taxon>
    </lineage>
</organism>
<gene>
    <name evidence="2" type="ORF">C2845_PM09G13020</name>
</gene>
<name>A0A3L6S1D1_PANMI</name>
<sequence>MVSRALMRSTGCIRALHRRIWARPGRNRENRSPLRLAPTPTPSAGAESTRPNARQPEQLLHRVARLRLCVPVAPPRRHLLHHVARCGSCAFTRRVRAVAPTPGRVRGLTSSLAGLQVAGDALSSVRRPGRSDGTADKTLLEGWIHGAQQPARLKHSTGRRRAVASSAWLETTERLAAETRSGACSATAPATRRRTAPPSAADALQKPSIGTVP</sequence>
<keyword evidence="3" id="KW-1185">Reference proteome</keyword>
<reference evidence="3" key="1">
    <citation type="journal article" date="2019" name="Nat. Commun.">
        <title>The genome of broomcorn millet.</title>
        <authorList>
            <person name="Zou C."/>
            <person name="Miki D."/>
            <person name="Li D."/>
            <person name="Tang Q."/>
            <person name="Xiao L."/>
            <person name="Rajput S."/>
            <person name="Deng P."/>
            <person name="Jia W."/>
            <person name="Huang R."/>
            <person name="Zhang M."/>
            <person name="Sun Y."/>
            <person name="Hu J."/>
            <person name="Fu X."/>
            <person name="Schnable P.S."/>
            <person name="Li F."/>
            <person name="Zhang H."/>
            <person name="Feng B."/>
            <person name="Zhu X."/>
            <person name="Liu R."/>
            <person name="Schnable J.C."/>
            <person name="Zhu J.-K."/>
            <person name="Zhang H."/>
        </authorList>
    </citation>
    <scope>NUCLEOTIDE SEQUENCE [LARGE SCALE GENOMIC DNA]</scope>
</reference>
<accession>A0A3L6S1D1</accession>
<comment type="caution">
    <text evidence="2">The sequence shown here is derived from an EMBL/GenBank/DDBJ whole genome shotgun (WGS) entry which is preliminary data.</text>
</comment>
<feature type="region of interest" description="Disordered" evidence="1">
    <location>
        <begin position="24"/>
        <end position="55"/>
    </location>
</feature>
<protein>
    <submittedName>
        <fullName evidence="2">Uncharacterized protein</fullName>
    </submittedName>
</protein>
<proteinExistence type="predicted"/>
<feature type="region of interest" description="Disordered" evidence="1">
    <location>
        <begin position="178"/>
        <end position="213"/>
    </location>
</feature>
<feature type="compositionally biased region" description="Low complexity" evidence="1">
    <location>
        <begin position="185"/>
        <end position="201"/>
    </location>
</feature>
<evidence type="ECO:0000313" key="3">
    <source>
        <dbReference type="Proteomes" id="UP000275267"/>
    </source>
</evidence>
<dbReference type="Proteomes" id="UP000275267">
    <property type="component" value="Unassembled WGS sequence"/>
</dbReference>
<evidence type="ECO:0000313" key="2">
    <source>
        <dbReference type="EMBL" id="RLN12449.1"/>
    </source>
</evidence>
<evidence type="ECO:0000256" key="1">
    <source>
        <dbReference type="SAM" id="MobiDB-lite"/>
    </source>
</evidence>
<dbReference type="EMBL" id="PQIB02000006">
    <property type="protein sequence ID" value="RLN12449.1"/>
    <property type="molecule type" value="Genomic_DNA"/>
</dbReference>